<dbReference type="EMBL" id="QSSQ01000039">
    <property type="protein sequence ID" value="RGL96888.1"/>
    <property type="molecule type" value="Genomic_DNA"/>
</dbReference>
<comment type="caution">
    <text evidence="2">The sequence shown here is derived from an EMBL/GenBank/DDBJ whole genome shotgun (WGS) entry which is preliminary data.</text>
</comment>
<dbReference type="AlphaFoldDB" id="A0A3E4TXY3"/>
<gene>
    <name evidence="2" type="ORF">DXC39_25210</name>
    <name evidence="1" type="ORF">DXC39_26090</name>
</gene>
<sequence>MDRERNISVIEDLDGRKIVMIHDIRFRGKRKINWKEVEQYLKQYIGEVYEIMDSADIVYVGNDFADEYSGSRDTARLKGALAKAKANAAQGIPELIETAENRRHKDNLNPKHQRDAKFGWYRYDSRFGLPVYGEDGELERYNIFHVEMLIRHDEDGKRYLYDVVNIKKETGTPLEQ</sequence>
<dbReference type="RefSeq" id="WP_117623362.1">
    <property type="nucleotide sequence ID" value="NZ_CAUFPL010000061.1"/>
</dbReference>
<protein>
    <submittedName>
        <fullName evidence="2">Uncharacterized protein</fullName>
    </submittedName>
</protein>
<evidence type="ECO:0000313" key="3">
    <source>
        <dbReference type="Proteomes" id="UP000261257"/>
    </source>
</evidence>
<evidence type="ECO:0000313" key="2">
    <source>
        <dbReference type="EMBL" id="RGL97701.1"/>
    </source>
</evidence>
<accession>A0A3E4TXY3</accession>
<name>A0A3E4TXY3_9FIRM</name>
<proteinExistence type="predicted"/>
<evidence type="ECO:0000313" key="1">
    <source>
        <dbReference type="EMBL" id="RGL96888.1"/>
    </source>
</evidence>
<reference evidence="2 3" key="1">
    <citation type="submission" date="2018-08" db="EMBL/GenBank/DDBJ databases">
        <title>A genome reference for cultivated species of the human gut microbiota.</title>
        <authorList>
            <person name="Zou Y."/>
            <person name="Xue W."/>
            <person name="Luo G."/>
        </authorList>
    </citation>
    <scope>NUCLEOTIDE SEQUENCE [LARGE SCALE GENOMIC DNA]</scope>
    <source>
        <strain evidence="2 3">TF05-11AC</strain>
    </source>
</reference>
<dbReference type="Proteomes" id="UP000261257">
    <property type="component" value="Unassembled WGS sequence"/>
</dbReference>
<dbReference type="EMBL" id="QSSQ01000036">
    <property type="protein sequence ID" value="RGL97701.1"/>
    <property type="molecule type" value="Genomic_DNA"/>
</dbReference>
<organism evidence="2 3">
    <name type="scientific">Hungatella hathewayi</name>
    <dbReference type="NCBI Taxonomy" id="154046"/>
    <lineage>
        <taxon>Bacteria</taxon>
        <taxon>Bacillati</taxon>
        <taxon>Bacillota</taxon>
        <taxon>Clostridia</taxon>
        <taxon>Lachnospirales</taxon>
        <taxon>Lachnospiraceae</taxon>
        <taxon>Hungatella</taxon>
    </lineage>
</organism>